<keyword evidence="2" id="KW-0012">Acyltransferase</keyword>
<dbReference type="OrthoDB" id="5419426at2"/>
<dbReference type="PANTHER" id="PTHR43877:SF2">
    <property type="entry name" value="AMINOALKYLPHOSPHONATE N-ACETYLTRANSFERASE-RELATED"/>
    <property type="match status" value="1"/>
</dbReference>
<evidence type="ECO:0000259" key="3">
    <source>
        <dbReference type="PROSITE" id="PS51186"/>
    </source>
</evidence>
<dbReference type="SUPFAM" id="SSF55729">
    <property type="entry name" value="Acyl-CoA N-acyltransferases (Nat)"/>
    <property type="match status" value="1"/>
</dbReference>
<dbReference type="AlphaFoldDB" id="A0A3E1NM30"/>
<dbReference type="InterPro" id="IPR000182">
    <property type="entry name" value="GNAT_dom"/>
</dbReference>
<dbReference type="Proteomes" id="UP000261284">
    <property type="component" value="Unassembled WGS sequence"/>
</dbReference>
<dbReference type="CDD" id="cd04301">
    <property type="entry name" value="NAT_SF"/>
    <property type="match status" value="1"/>
</dbReference>
<accession>A0A3E1NM30</accession>
<evidence type="ECO:0000256" key="2">
    <source>
        <dbReference type="ARBA" id="ARBA00023315"/>
    </source>
</evidence>
<name>A0A3E1NM30_9BACT</name>
<reference evidence="4 5" key="1">
    <citation type="submission" date="2018-08" db="EMBL/GenBank/DDBJ databases">
        <title>Chitinophagaceae sp. K23C18032701, a novel bacterium isolated from forest soil.</title>
        <authorList>
            <person name="Wang C."/>
        </authorList>
    </citation>
    <scope>NUCLEOTIDE SEQUENCE [LARGE SCALE GENOMIC DNA]</scope>
    <source>
        <strain evidence="4 5">K23C18032701</strain>
    </source>
</reference>
<feature type="domain" description="N-acetyltransferase" evidence="3">
    <location>
        <begin position="5"/>
        <end position="163"/>
    </location>
</feature>
<evidence type="ECO:0000313" key="4">
    <source>
        <dbReference type="EMBL" id="RFM28868.1"/>
    </source>
</evidence>
<comment type="caution">
    <text evidence="4">The sequence shown here is derived from an EMBL/GenBank/DDBJ whole genome shotgun (WGS) entry which is preliminary data.</text>
</comment>
<proteinExistence type="predicted"/>
<dbReference type="InterPro" id="IPR050832">
    <property type="entry name" value="Bact_Acetyltransf"/>
</dbReference>
<keyword evidence="1 4" id="KW-0808">Transferase</keyword>
<dbReference type="InterPro" id="IPR016181">
    <property type="entry name" value="Acyl_CoA_acyltransferase"/>
</dbReference>
<dbReference type="PROSITE" id="PS51186">
    <property type="entry name" value="GNAT"/>
    <property type="match status" value="1"/>
</dbReference>
<organism evidence="4 5">
    <name type="scientific">Deminuibacter soli</name>
    <dbReference type="NCBI Taxonomy" id="2291815"/>
    <lineage>
        <taxon>Bacteria</taxon>
        <taxon>Pseudomonadati</taxon>
        <taxon>Bacteroidota</taxon>
        <taxon>Chitinophagia</taxon>
        <taxon>Chitinophagales</taxon>
        <taxon>Chitinophagaceae</taxon>
        <taxon>Deminuibacter</taxon>
    </lineage>
</organism>
<keyword evidence="5" id="KW-1185">Reference proteome</keyword>
<dbReference type="Gene3D" id="3.40.630.30">
    <property type="match status" value="1"/>
</dbReference>
<evidence type="ECO:0000256" key="1">
    <source>
        <dbReference type="ARBA" id="ARBA00022679"/>
    </source>
</evidence>
<sequence length="164" mass="18033">MAGTLTLRKIEQADNKAIAALIRSVLTEFKANKPGTVYYDPTTDDLFHLFETPGAFYWIAEMDGEIAGGGGVYPTPGLPEGCCELVKLYLHAGTRGKGWGKKLIEQCFETAAELGFKQVYLETMPELHNAIGLYEKCGFTYLDGPLGQSGHFGCDIWMLKELEA</sequence>
<protein>
    <submittedName>
        <fullName evidence="4">GNAT family N-acetyltransferase</fullName>
    </submittedName>
</protein>
<dbReference type="PANTHER" id="PTHR43877">
    <property type="entry name" value="AMINOALKYLPHOSPHONATE N-ACETYLTRANSFERASE-RELATED-RELATED"/>
    <property type="match status" value="1"/>
</dbReference>
<dbReference type="EMBL" id="QTJU01000002">
    <property type="protein sequence ID" value="RFM28868.1"/>
    <property type="molecule type" value="Genomic_DNA"/>
</dbReference>
<dbReference type="RefSeq" id="WP_116846855.1">
    <property type="nucleotide sequence ID" value="NZ_QTJU01000002.1"/>
</dbReference>
<dbReference type="GO" id="GO:0016747">
    <property type="term" value="F:acyltransferase activity, transferring groups other than amino-acyl groups"/>
    <property type="evidence" value="ECO:0007669"/>
    <property type="project" value="InterPro"/>
</dbReference>
<evidence type="ECO:0000313" key="5">
    <source>
        <dbReference type="Proteomes" id="UP000261284"/>
    </source>
</evidence>
<dbReference type="Pfam" id="PF00583">
    <property type="entry name" value="Acetyltransf_1"/>
    <property type="match status" value="1"/>
</dbReference>
<gene>
    <name evidence="4" type="ORF">DXN05_08850</name>
</gene>